<protein>
    <submittedName>
        <fullName evidence="3">Glycosyltransferase</fullName>
    </submittedName>
</protein>
<name>A0A7X2YYC7_9BACL</name>
<dbReference type="PANTHER" id="PTHR43685">
    <property type="entry name" value="GLYCOSYLTRANSFERASE"/>
    <property type="match status" value="1"/>
</dbReference>
<evidence type="ECO:0000256" key="1">
    <source>
        <dbReference type="ARBA" id="ARBA00006739"/>
    </source>
</evidence>
<gene>
    <name evidence="3" type="ORF">GNP95_03620</name>
</gene>
<dbReference type="Proteomes" id="UP000447876">
    <property type="component" value="Unassembled WGS sequence"/>
</dbReference>
<accession>A0A7X2YYC7</accession>
<sequence>MSAKVSIIIPFYNCPYIEQAVSSALGQTYSNIEIIVVDDGSTSYAELLAPYRHRIHYLGKQNGGTATALNHGIRHASGDYIAWLSSDDIFYPEKISIQLHEMLRHKAVISHTNFNYIDESGTVTQFGAGALPMTRRELLETLTRGNPINGCTVMIKRSLLKRVGLFDERLPYTHDYDLWCRILLAGYSFHYVNQPLIAYRRHPGMGTIRHESSIVQEIASVRSRYRRPFHRLIHRHRDV</sequence>
<feature type="domain" description="Glycosyltransferase 2-like" evidence="2">
    <location>
        <begin position="6"/>
        <end position="161"/>
    </location>
</feature>
<dbReference type="RefSeq" id="WP_155609507.1">
    <property type="nucleotide sequence ID" value="NZ_WNZW01000001.1"/>
</dbReference>
<dbReference type="PANTHER" id="PTHR43685:SF11">
    <property type="entry name" value="GLYCOSYLTRANSFERASE TAGX-RELATED"/>
    <property type="match status" value="1"/>
</dbReference>
<dbReference type="Gene3D" id="3.90.550.10">
    <property type="entry name" value="Spore Coat Polysaccharide Biosynthesis Protein SpsA, Chain A"/>
    <property type="match status" value="1"/>
</dbReference>
<evidence type="ECO:0000313" key="4">
    <source>
        <dbReference type="Proteomes" id="UP000447876"/>
    </source>
</evidence>
<reference evidence="3 4" key="1">
    <citation type="submission" date="2019-11" db="EMBL/GenBank/DDBJ databases">
        <title>Draft genome sequences of five Paenibacillus species of dairy origin.</title>
        <authorList>
            <person name="Olajide A.M."/>
            <person name="Chen S."/>
            <person name="Lapointe G."/>
        </authorList>
    </citation>
    <scope>NUCLEOTIDE SEQUENCE [LARGE SCALE GENOMIC DNA]</scope>
    <source>
        <strain evidence="3 4">12CR55</strain>
    </source>
</reference>
<evidence type="ECO:0000313" key="3">
    <source>
        <dbReference type="EMBL" id="MUG44090.1"/>
    </source>
</evidence>
<dbReference type="InterPro" id="IPR001173">
    <property type="entry name" value="Glyco_trans_2-like"/>
</dbReference>
<comment type="similarity">
    <text evidence="1">Belongs to the glycosyltransferase 2 family.</text>
</comment>
<dbReference type="OrthoDB" id="9785185at2"/>
<dbReference type="AlphaFoldDB" id="A0A7X2YYC7"/>
<organism evidence="3 4">
    <name type="scientific">Paenibacillus woosongensis</name>
    <dbReference type="NCBI Taxonomy" id="307580"/>
    <lineage>
        <taxon>Bacteria</taxon>
        <taxon>Bacillati</taxon>
        <taxon>Bacillota</taxon>
        <taxon>Bacilli</taxon>
        <taxon>Bacillales</taxon>
        <taxon>Paenibacillaceae</taxon>
        <taxon>Paenibacillus</taxon>
    </lineage>
</organism>
<dbReference type="Pfam" id="PF00535">
    <property type="entry name" value="Glycos_transf_2"/>
    <property type="match status" value="1"/>
</dbReference>
<dbReference type="SUPFAM" id="SSF53448">
    <property type="entry name" value="Nucleotide-diphospho-sugar transferases"/>
    <property type="match status" value="1"/>
</dbReference>
<dbReference type="EMBL" id="WNZW01000001">
    <property type="protein sequence ID" value="MUG44090.1"/>
    <property type="molecule type" value="Genomic_DNA"/>
</dbReference>
<proteinExistence type="inferred from homology"/>
<evidence type="ECO:0000259" key="2">
    <source>
        <dbReference type="Pfam" id="PF00535"/>
    </source>
</evidence>
<dbReference type="InterPro" id="IPR029044">
    <property type="entry name" value="Nucleotide-diphossugar_trans"/>
</dbReference>
<comment type="caution">
    <text evidence="3">The sequence shown here is derived from an EMBL/GenBank/DDBJ whole genome shotgun (WGS) entry which is preliminary data.</text>
</comment>
<keyword evidence="3" id="KW-0808">Transferase</keyword>
<dbReference type="GO" id="GO:0016740">
    <property type="term" value="F:transferase activity"/>
    <property type="evidence" value="ECO:0007669"/>
    <property type="project" value="UniProtKB-KW"/>
</dbReference>
<dbReference type="InterPro" id="IPR050834">
    <property type="entry name" value="Glycosyltransf_2"/>
</dbReference>